<keyword evidence="2" id="KW-1185">Reference proteome</keyword>
<name>A0A6P4YGH8_BRABE</name>
<dbReference type="InterPro" id="IPR027417">
    <property type="entry name" value="P-loop_NTPase"/>
</dbReference>
<accession>A0A6P4YGH8</accession>
<dbReference type="SUPFAM" id="SSF52540">
    <property type="entry name" value="P-loop containing nucleoside triphosphate hydrolases"/>
    <property type="match status" value="1"/>
</dbReference>
<evidence type="ECO:0000313" key="3">
    <source>
        <dbReference type="RefSeq" id="XP_019628360.1"/>
    </source>
</evidence>
<dbReference type="Gene3D" id="3.40.50.300">
    <property type="entry name" value="P-loop containing nucleotide triphosphate hydrolases"/>
    <property type="match status" value="1"/>
</dbReference>
<dbReference type="OrthoDB" id="6076681at2759"/>
<evidence type="ECO:0000313" key="2">
    <source>
        <dbReference type="Proteomes" id="UP000515135"/>
    </source>
</evidence>
<dbReference type="GeneID" id="109472935"/>
<dbReference type="KEGG" id="bbel:109472935"/>
<sequence>MTRGAVAKCTSSSSRVALVLVLGLLLGFVQTCGATGTEVFGDEGQYVDLSCDPAYDDSRTLFWQIVQSGTGTAIIILIKEPGKEIEILEDRYAGRLSLHNGNNLRIFNLNRDDDSVDSTDPDFVGSYRCSQGAGLVGEQLILRVRREEVTVRSTLPTANTPYQICVVAQNRVNSSRCENAYIQATTDKKTQECGQQSTTSLTNPADSDKPQVCRLVKNYVLTTTDSVASFNATIRLPSEPYKSPDPNNRENQELVSRIVNSINTALKPTHPDLEVEVIQFREGSVLADLKMSVGQREVQHVKDDFVSDVRSERLTGIDVDKNFVLIDNEIPPVAQDDTSPQGNSDLLAKVLLPIASLAVITIIAGVAAYLLCQRTAYFEGAKDTMEMAIAMALQALQELTKDDAKLSILLPTPPATEKPISNVRLPDVGFHESADCKSIVAKAKESPSLVVSGPTGSGKTQGVLAYAQEFAKKNMNSVMWFFGRSENEEKGLTKETVLEQGRDLANKLGEGNLTPEELPNKVMESLQNRQGKSLMIFDDVTATSGIPAAYLAMNEKVAVFIVTRSANLDLNLPEHKMEGFADEDVLEYFKSHKKSVEIFKETSDEDLLRLGIHFGNLPHGLTLARSYLLSSRTLVKGYLRQLEERSKGVPSELKEHEKAVYGAILTSTEDRMSRSSQDMLKFPAILSQDRIPVFILSKALEIASGETPNKDEFIREVEELSLARVEGRQEEWIDGRMISVHQQTQAAILSSLDEQQLDTMTKSLVQTFLEYFHKDTRKIQDGYINGLLLPHVEAVLKLPNISKLPEEFLSGLARLYETVGYMYCQKRLPEVAAPALEKSKEMIGALVPLDTDADNIYQLLVREGEKLYDKEDVYSKSLKKRVLTTGDVKVLKSKVPTLSDEFSTAAKMGKPLTEDQYEKLVELHLAYNSEQSKQSFLVELVATVLYTSARRIFYFQGEERVRYRPTAEQDLNLSLALSRKLAEDQGLQILNKMLSRRAGTLYILKETDGKSPEQQKSDFLQAIAGYQELINDENDYFENGVLKKIGDDDFHWMFCYRAIVDSYRRLIRLATTDQERADFIRQHNESAKKMVEFGEKQLKTDDKGNVIEEPEMLPEVYNMAGDFLVEMLEKGLVMDQGATAAEDGNPLEEAEKCYHKALDVKSIKSHHEAVSRLGLAKVYTLMYEAEKSKAAQNGTSATNGDTRIPIEGTEEKIPLVEKQPTLDEIHHLTNAKGDMNKCLEIYEEKLRNRMKDIKEAKKWNDRIVRHIDSLLTETKEQETTVV</sequence>
<feature type="chain" id="PRO_5028310262" evidence="1">
    <location>
        <begin position="35"/>
        <end position="1282"/>
    </location>
</feature>
<gene>
    <name evidence="3" type="primary">LOC109472935</name>
</gene>
<organism evidence="2 3">
    <name type="scientific">Branchiostoma belcheri</name>
    <name type="common">Amphioxus</name>
    <dbReference type="NCBI Taxonomy" id="7741"/>
    <lineage>
        <taxon>Eukaryota</taxon>
        <taxon>Metazoa</taxon>
        <taxon>Chordata</taxon>
        <taxon>Cephalochordata</taxon>
        <taxon>Leptocardii</taxon>
        <taxon>Amphioxiformes</taxon>
        <taxon>Branchiostomatidae</taxon>
        <taxon>Branchiostoma</taxon>
    </lineage>
</organism>
<dbReference type="PANTHER" id="PTHR22845">
    <property type="entry name" value="APOPTOTIC PROTEASE-ACTIVATING FACTOR 1"/>
    <property type="match status" value="1"/>
</dbReference>
<dbReference type="RefSeq" id="XP_019628360.1">
    <property type="nucleotide sequence ID" value="XM_019772801.1"/>
</dbReference>
<reference evidence="3" key="1">
    <citation type="submission" date="2025-08" db="UniProtKB">
        <authorList>
            <consortium name="RefSeq"/>
        </authorList>
    </citation>
    <scope>IDENTIFICATION</scope>
    <source>
        <tissue evidence="3">Gonad</tissue>
    </source>
</reference>
<evidence type="ECO:0000256" key="1">
    <source>
        <dbReference type="SAM" id="SignalP"/>
    </source>
</evidence>
<dbReference type="PANTHER" id="PTHR22845:SF5">
    <property type="entry name" value="APOPTOTIC PROTEASE-ACTIVATING FACTOR 1"/>
    <property type="match status" value="1"/>
</dbReference>
<feature type="signal peptide" evidence="1">
    <location>
        <begin position="1"/>
        <end position="34"/>
    </location>
</feature>
<protein>
    <submittedName>
        <fullName evidence="3">Uncharacterized protein LOC109472935</fullName>
    </submittedName>
</protein>
<keyword evidence="1" id="KW-0732">Signal</keyword>
<proteinExistence type="predicted"/>
<dbReference type="Proteomes" id="UP000515135">
    <property type="component" value="Unplaced"/>
</dbReference>